<organism evidence="1 2">
    <name type="scientific">Irpex rosettiformis</name>
    <dbReference type="NCBI Taxonomy" id="378272"/>
    <lineage>
        <taxon>Eukaryota</taxon>
        <taxon>Fungi</taxon>
        <taxon>Dikarya</taxon>
        <taxon>Basidiomycota</taxon>
        <taxon>Agaricomycotina</taxon>
        <taxon>Agaricomycetes</taxon>
        <taxon>Polyporales</taxon>
        <taxon>Irpicaceae</taxon>
        <taxon>Irpex</taxon>
    </lineage>
</organism>
<evidence type="ECO:0000313" key="1">
    <source>
        <dbReference type="EMBL" id="KAI0093262.1"/>
    </source>
</evidence>
<sequence>MGKLPFTTLFSDQWTRLQPVLAVDLTGKTVVVVGANTGIGFEAAKHFARMGPARLILACRNEQKGRDAAELIAKETSHAAEVQLVDLGDFASVVAFAKRLENDPVDILVANAGVSLKEYRTTKDGWEEMVHVNHLSTSLLALLLLPNLVKAAEQHSSTSRLVIVGSETHFWTKFDTDLVNSDVGLLKKLSDKEYCTPQVMSHRYFDSKLLNILFTRALSRHLSSSTPVATSVVNPGFCVSDLGRNSSFAERILGTVMGFIMGRTPEQGSRQLVWAALGPDGKEGPHVKQNMNGAYVSIAEVREPSDFAISKEGWEAQEKLWNETIDILSEVEPSVRTVVSKYASN</sequence>
<evidence type="ECO:0000313" key="2">
    <source>
        <dbReference type="Proteomes" id="UP001055072"/>
    </source>
</evidence>
<dbReference type="EMBL" id="MU274902">
    <property type="protein sequence ID" value="KAI0093262.1"/>
    <property type="molecule type" value="Genomic_DNA"/>
</dbReference>
<gene>
    <name evidence="1" type="ORF">BDY19DRAFT_418080</name>
</gene>
<comment type="caution">
    <text evidence="1">The sequence shown here is derived from an EMBL/GenBank/DDBJ whole genome shotgun (WGS) entry which is preliminary data.</text>
</comment>
<reference evidence="1" key="1">
    <citation type="journal article" date="2021" name="Environ. Microbiol.">
        <title>Gene family expansions and transcriptome signatures uncover fungal adaptations to wood decay.</title>
        <authorList>
            <person name="Hage H."/>
            <person name="Miyauchi S."/>
            <person name="Viragh M."/>
            <person name="Drula E."/>
            <person name="Min B."/>
            <person name="Chaduli D."/>
            <person name="Navarro D."/>
            <person name="Favel A."/>
            <person name="Norest M."/>
            <person name="Lesage-Meessen L."/>
            <person name="Balint B."/>
            <person name="Merenyi Z."/>
            <person name="de Eugenio L."/>
            <person name="Morin E."/>
            <person name="Martinez A.T."/>
            <person name="Baldrian P."/>
            <person name="Stursova M."/>
            <person name="Martinez M.J."/>
            <person name="Novotny C."/>
            <person name="Magnuson J.K."/>
            <person name="Spatafora J.W."/>
            <person name="Maurice S."/>
            <person name="Pangilinan J."/>
            <person name="Andreopoulos W."/>
            <person name="LaButti K."/>
            <person name="Hundley H."/>
            <person name="Na H."/>
            <person name="Kuo A."/>
            <person name="Barry K."/>
            <person name="Lipzen A."/>
            <person name="Henrissat B."/>
            <person name="Riley R."/>
            <person name="Ahrendt S."/>
            <person name="Nagy L.G."/>
            <person name="Grigoriev I.V."/>
            <person name="Martin F."/>
            <person name="Rosso M.N."/>
        </authorList>
    </citation>
    <scope>NUCLEOTIDE SEQUENCE</scope>
    <source>
        <strain evidence="1">CBS 384.51</strain>
    </source>
</reference>
<accession>A0ACB8UFR8</accession>
<dbReference type="Proteomes" id="UP001055072">
    <property type="component" value="Unassembled WGS sequence"/>
</dbReference>
<name>A0ACB8UFR8_9APHY</name>
<keyword evidence="2" id="KW-1185">Reference proteome</keyword>
<proteinExistence type="predicted"/>
<protein>
    <submittedName>
        <fullName evidence="1">Uncharacterized protein</fullName>
    </submittedName>
</protein>